<name>A0A067LQJ8_JATCU</name>
<protein>
    <submittedName>
        <fullName evidence="1">Uncharacterized protein</fullName>
    </submittedName>
</protein>
<evidence type="ECO:0000313" key="1">
    <source>
        <dbReference type="EMBL" id="KDP46844.1"/>
    </source>
</evidence>
<keyword evidence="2" id="KW-1185">Reference proteome</keyword>
<sequence length="52" mass="6085">MARDAMEVESFEMKLRNHIVRDLLDLEDIIVRQNDENRPIRGKFDGLDSIIG</sequence>
<accession>A0A067LQJ8</accession>
<dbReference type="Proteomes" id="UP000027138">
    <property type="component" value="Unassembled WGS sequence"/>
</dbReference>
<dbReference type="AlphaFoldDB" id="A0A067LQJ8"/>
<proteinExistence type="predicted"/>
<dbReference type="EMBL" id="KK914206">
    <property type="protein sequence ID" value="KDP46844.1"/>
    <property type="molecule type" value="Genomic_DNA"/>
</dbReference>
<evidence type="ECO:0000313" key="2">
    <source>
        <dbReference type="Proteomes" id="UP000027138"/>
    </source>
</evidence>
<gene>
    <name evidence="1" type="ORF">JCGZ_24053</name>
</gene>
<organism evidence="1 2">
    <name type="scientific">Jatropha curcas</name>
    <name type="common">Barbados nut</name>
    <dbReference type="NCBI Taxonomy" id="180498"/>
    <lineage>
        <taxon>Eukaryota</taxon>
        <taxon>Viridiplantae</taxon>
        <taxon>Streptophyta</taxon>
        <taxon>Embryophyta</taxon>
        <taxon>Tracheophyta</taxon>
        <taxon>Spermatophyta</taxon>
        <taxon>Magnoliopsida</taxon>
        <taxon>eudicotyledons</taxon>
        <taxon>Gunneridae</taxon>
        <taxon>Pentapetalae</taxon>
        <taxon>rosids</taxon>
        <taxon>fabids</taxon>
        <taxon>Malpighiales</taxon>
        <taxon>Euphorbiaceae</taxon>
        <taxon>Crotonoideae</taxon>
        <taxon>Jatropheae</taxon>
        <taxon>Jatropha</taxon>
    </lineage>
</organism>
<reference evidence="1 2" key="1">
    <citation type="journal article" date="2014" name="PLoS ONE">
        <title>Global Analysis of Gene Expression Profiles in Physic Nut (Jatropha curcas L.) Seedlings Exposed to Salt Stress.</title>
        <authorList>
            <person name="Zhang L."/>
            <person name="Zhang C."/>
            <person name="Wu P."/>
            <person name="Chen Y."/>
            <person name="Li M."/>
            <person name="Jiang H."/>
            <person name="Wu G."/>
        </authorList>
    </citation>
    <scope>NUCLEOTIDE SEQUENCE [LARGE SCALE GENOMIC DNA]</scope>
    <source>
        <strain evidence="2">cv. GZQX0401</strain>
        <tissue evidence="1">Young leaves</tissue>
    </source>
</reference>